<dbReference type="PANTHER" id="PTHR33055">
    <property type="entry name" value="TRANSPOSASE FOR INSERTION SEQUENCE ELEMENT IS1111A"/>
    <property type="match status" value="1"/>
</dbReference>
<dbReference type="PANTHER" id="PTHR33055:SF3">
    <property type="entry name" value="PUTATIVE TRANSPOSASE FOR IS117-RELATED"/>
    <property type="match status" value="1"/>
</dbReference>
<dbReference type="InterPro" id="IPR002525">
    <property type="entry name" value="Transp_IS110-like_N"/>
</dbReference>
<reference evidence="4" key="1">
    <citation type="submission" date="2023-07" db="EMBL/GenBank/DDBJ databases">
        <title>30 novel species of actinomycetes from the DSMZ collection.</title>
        <authorList>
            <person name="Nouioui I."/>
        </authorList>
    </citation>
    <scope>NUCLEOTIDE SEQUENCE [LARGE SCALE GENOMIC DNA]</scope>
    <source>
        <strain evidence="4">DSM 46792</strain>
    </source>
</reference>
<protein>
    <submittedName>
        <fullName evidence="3">IS110 family transposase</fullName>
    </submittedName>
</protein>
<comment type="caution">
    <text evidence="3">The sequence shown here is derived from an EMBL/GenBank/DDBJ whole genome shotgun (WGS) entry which is preliminary data.</text>
</comment>
<dbReference type="InterPro" id="IPR003346">
    <property type="entry name" value="Transposase_20"/>
</dbReference>
<accession>A0ABU2K5Z5</accession>
<evidence type="ECO:0000313" key="4">
    <source>
        <dbReference type="Proteomes" id="UP001183222"/>
    </source>
</evidence>
<proteinExistence type="predicted"/>
<dbReference type="Pfam" id="PF01548">
    <property type="entry name" value="DEDD_Tnp_IS110"/>
    <property type="match status" value="1"/>
</dbReference>
<evidence type="ECO:0000259" key="1">
    <source>
        <dbReference type="Pfam" id="PF01548"/>
    </source>
</evidence>
<evidence type="ECO:0000313" key="3">
    <source>
        <dbReference type="EMBL" id="MDT0275600.1"/>
    </source>
</evidence>
<keyword evidence="4" id="KW-1185">Reference proteome</keyword>
<dbReference type="EMBL" id="JAVREI010000002">
    <property type="protein sequence ID" value="MDT0275600.1"/>
    <property type="molecule type" value="Genomic_DNA"/>
</dbReference>
<feature type="domain" description="Transposase IS116/IS110/IS902 C-terminal" evidence="2">
    <location>
        <begin position="276"/>
        <end position="359"/>
    </location>
</feature>
<dbReference type="Proteomes" id="UP001183222">
    <property type="component" value="Unassembled WGS sequence"/>
</dbReference>
<dbReference type="NCBIfam" id="NF033542">
    <property type="entry name" value="transpos_IS110"/>
    <property type="match status" value="1"/>
</dbReference>
<gene>
    <name evidence="3" type="ORF">RM425_06750</name>
</gene>
<organism evidence="3 4">
    <name type="scientific">Blastococcus goldschmidtiae</name>
    <dbReference type="NCBI Taxonomy" id="3075546"/>
    <lineage>
        <taxon>Bacteria</taxon>
        <taxon>Bacillati</taxon>
        <taxon>Actinomycetota</taxon>
        <taxon>Actinomycetes</taxon>
        <taxon>Geodermatophilales</taxon>
        <taxon>Geodermatophilaceae</taxon>
        <taxon>Blastococcus</taxon>
    </lineage>
</organism>
<dbReference type="Pfam" id="PF02371">
    <property type="entry name" value="Transposase_20"/>
    <property type="match status" value="1"/>
</dbReference>
<dbReference type="InterPro" id="IPR047650">
    <property type="entry name" value="Transpos_IS110"/>
</dbReference>
<dbReference type="RefSeq" id="WP_311344413.1">
    <property type="nucleotide sequence ID" value="NZ_JAVREI010000002.1"/>
</dbReference>
<feature type="domain" description="Transposase IS110-like N-terminal" evidence="1">
    <location>
        <begin position="16"/>
        <end position="167"/>
    </location>
</feature>
<sequence>MNDPTVAARPAGPVFAGIDWASADHAVCVVDAAGAVLWRHTVAHSRAGLARLVTRLTELYVVRVGIERPDGPVVEALLDAGLPVAVVPPRQVKNLRSRYRGAGKDDRFDAYLLADTMRTDGHRYTDLTRDTPATTGLRALVRARQDLVEVRVGLVNQLRHTLELAFPGAVGLFFDLHSPIARAFLQRFPTAAEAAVLDEETMAAWLAAEGYCGRTPAAVFIDRLRSAPAGLTGIEADARRHITLALLAAIDAIEAQAAALSRRIKETLALHPDAPIFTSLPRAGQIRAAALLAEIGDARGRYPTADALAAAAGACPVTFESGKHRAVGFRYAADAKLRRALTDFADDSRHANPWAADIYTRARARGMRHPHAVRVLARAWTAVIWRCWQDSVPYDPARHGALNRYLNQDAAAAA</sequence>
<name>A0ABU2K5Z5_9ACTN</name>
<evidence type="ECO:0000259" key="2">
    <source>
        <dbReference type="Pfam" id="PF02371"/>
    </source>
</evidence>